<dbReference type="PROSITE" id="PS51257">
    <property type="entry name" value="PROKAR_LIPOPROTEIN"/>
    <property type="match status" value="1"/>
</dbReference>
<evidence type="ECO:0000313" key="2">
    <source>
        <dbReference type="Proteomes" id="UP001476807"/>
    </source>
</evidence>
<dbReference type="Gene3D" id="3.90.930.1">
    <property type="match status" value="1"/>
</dbReference>
<dbReference type="RefSeq" id="WP_350413117.1">
    <property type="nucleotide sequence ID" value="NZ_JBEOKT010000013.1"/>
</dbReference>
<evidence type="ECO:0008006" key="3">
    <source>
        <dbReference type="Google" id="ProtNLM"/>
    </source>
</evidence>
<name>A0ABV1RW83_9BACT</name>
<organism evidence="1 2">
    <name type="scientific">Pontibacter populi</name>
    <dbReference type="NCBI Taxonomy" id="890055"/>
    <lineage>
        <taxon>Bacteria</taxon>
        <taxon>Pseudomonadati</taxon>
        <taxon>Bacteroidota</taxon>
        <taxon>Cytophagia</taxon>
        <taxon>Cytophagales</taxon>
        <taxon>Hymenobacteraceae</taxon>
        <taxon>Pontibacter</taxon>
    </lineage>
</organism>
<sequence length="304" mass="35835">MAKHAPRLVYSLITALFLLMLSGCGEPKWNSDYNLSQAMQKSSSKSDSTALASADTTQPDIASSLVKDEVEKKDKKKKKKRSRYFLGHKVQKGYTRTGRDERETLELFSYLPDYKEPREYAQEKFVYDVKRKKIGKVRGEIDPEKYKLLHGPYKKTYGDVVIEEGFFYIGTKHLRWEKYKRDGTLADKAHYDQGFLRDAVITYYGGNSDKIKEIIPYAYGEVQGTYYKFYENGQLEWTGNYEKGRKVGKWIKHYDFKNRRHYEFQYPETAYEPQTKPELVREYDRHGTLIFEKGKIDKRSAQRQ</sequence>
<comment type="caution">
    <text evidence="1">The sequence shown here is derived from an EMBL/GenBank/DDBJ whole genome shotgun (WGS) entry which is preliminary data.</text>
</comment>
<reference evidence="1 2" key="1">
    <citation type="submission" date="2024-06" db="EMBL/GenBank/DDBJ databases">
        <title>Pontibacter populi HYL7-15.</title>
        <authorList>
            <person name="Kim M.K."/>
        </authorList>
    </citation>
    <scope>NUCLEOTIDE SEQUENCE [LARGE SCALE GENOMIC DNA]</scope>
    <source>
        <strain evidence="1 2">HYL7-15</strain>
    </source>
</reference>
<accession>A0ABV1RW83</accession>
<evidence type="ECO:0000313" key="1">
    <source>
        <dbReference type="EMBL" id="MER2998663.1"/>
    </source>
</evidence>
<proteinExistence type="predicted"/>
<dbReference type="Proteomes" id="UP001476807">
    <property type="component" value="Unassembled WGS sequence"/>
</dbReference>
<dbReference type="EMBL" id="JBEOKT010000013">
    <property type="protein sequence ID" value="MER2998663.1"/>
    <property type="molecule type" value="Genomic_DNA"/>
</dbReference>
<keyword evidence="2" id="KW-1185">Reference proteome</keyword>
<gene>
    <name evidence="1" type="ORF">ABS362_14000</name>
</gene>
<protein>
    <recommendedName>
        <fullName evidence="3">Toxin-antitoxin system YwqK family antitoxin</fullName>
    </recommendedName>
</protein>
<dbReference type="SUPFAM" id="SSF82185">
    <property type="entry name" value="Histone H3 K4-specific methyltransferase SET7/9 N-terminal domain"/>
    <property type="match status" value="1"/>
</dbReference>